<dbReference type="AlphaFoldDB" id="A0A4Z1PG75"/>
<name>A0A4Z1PG75_9PEZI</name>
<evidence type="ECO:0000313" key="3">
    <source>
        <dbReference type="Proteomes" id="UP000298493"/>
    </source>
</evidence>
<dbReference type="EMBL" id="SNSC02000010">
    <property type="protein sequence ID" value="TID20962.1"/>
    <property type="molecule type" value="Genomic_DNA"/>
</dbReference>
<comment type="caution">
    <text evidence="2">The sequence shown here is derived from an EMBL/GenBank/DDBJ whole genome shotgun (WGS) entry which is preliminary data.</text>
</comment>
<dbReference type="Proteomes" id="UP000298493">
    <property type="component" value="Unassembled WGS sequence"/>
</dbReference>
<reference evidence="2 3" key="1">
    <citation type="submission" date="2019-04" db="EMBL/GenBank/DDBJ databases">
        <title>High contiguity whole genome sequence and gene annotation resource for two Venturia nashicola isolates.</title>
        <authorList>
            <person name="Prokchorchik M."/>
            <person name="Won K."/>
            <person name="Lee Y."/>
            <person name="Choi E.D."/>
            <person name="Segonzac C."/>
            <person name="Sohn K.H."/>
        </authorList>
    </citation>
    <scope>NUCLEOTIDE SEQUENCE [LARGE SCALE GENOMIC DNA]</scope>
    <source>
        <strain evidence="2 3">PRI2</strain>
    </source>
</reference>
<evidence type="ECO:0000256" key="1">
    <source>
        <dbReference type="SAM" id="MobiDB-lite"/>
    </source>
</evidence>
<protein>
    <submittedName>
        <fullName evidence="2">Uncharacterized protein</fullName>
    </submittedName>
</protein>
<keyword evidence="3" id="KW-1185">Reference proteome</keyword>
<accession>A0A4Z1PG75</accession>
<feature type="region of interest" description="Disordered" evidence="1">
    <location>
        <begin position="110"/>
        <end position="131"/>
    </location>
</feature>
<feature type="compositionally biased region" description="Polar residues" evidence="1">
    <location>
        <begin position="116"/>
        <end position="131"/>
    </location>
</feature>
<organism evidence="2 3">
    <name type="scientific">Venturia nashicola</name>
    <dbReference type="NCBI Taxonomy" id="86259"/>
    <lineage>
        <taxon>Eukaryota</taxon>
        <taxon>Fungi</taxon>
        <taxon>Dikarya</taxon>
        <taxon>Ascomycota</taxon>
        <taxon>Pezizomycotina</taxon>
        <taxon>Dothideomycetes</taxon>
        <taxon>Pleosporomycetidae</taxon>
        <taxon>Venturiales</taxon>
        <taxon>Venturiaceae</taxon>
        <taxon>Venturia</taxon>
    </lineage>
</organism>
<proteinExistence type="predicted"/>
<gene>
    <name evidence="2" type="ORF">E6O75_ATG05727</name>
</gene>
<evidence type="ECO:0000313" key="2">
    <source>
        <dbReference type="EMBL" id="TID20962.1"/>
    </source>
</evidence>
<sequence>MNHRSKIVLSKEFQSRKTDRKCFTRAIIRNLRYRSRFRPAIHGWSDVLRGVVPRESVHERHVRDADFTGMIKRVRVEEVRPVRLIRVDRTTRALIMRYLFDQETVDAKQDIGSGESGSSQSLTASPILSTV</sequence>